<gene>
    <name evidence="2" type="ORF">OSCT_2636</name>
</gene>
<sequence>MFVIALLALLAFGFSSVAPASATSSLKPSNPPVPNPAPPITTINGSPLTISINPMNLAMAVAYEGRQQFYDGFDGGTFVGFDGLVFGSSPSGSYLNPYPFIPFSQSPVTGTGTAADPFQMTTSVWVGEMPVRLTQVTSYVNGDLRYRMDFTVQVITPDKTDEGFPPITLFHGADLDMNFPGNTLGEGYGVYENGIVGERSEDRQYLAGFQAISPPAEKYMEADYALFWDAIGTDEILGPGFDNTVDSEYGDGGAGLQWTCKLDEPAPYATSCTISMYGVFGPVPLEKEKEKEKAAADIYIVQRPTPNYGVGAGEIVEYEVEVSNRGLGSAKNVVLKMPFDPAILELLDAVSDDGAWVTEVGDGYLIIKTPGLGARNDKAQTVAKIKIKIRFRVREGIALWTPLANRITFEWKDSAKNGKGSSNITMLIVAEANDQREALPMSVDPAAGPVGTVFTFTSQYFLPREPITVWYNTPEGSVSAGPTYKADEDGNLIVTFSNEGLEPGTYSMVFRGNWSELTMTVPFVIE</sequence>
<dbReference type="eggNOG" id="ENOG5030IV9">
    <property type="taxonomic scope" value="Bacteria"/>
</dbReference>
<proteinExistence type="predicted"/>
<reference evidence="2 3" key="1">
    <citation type="journal article" date="2011" name="J. Bacteriol.">
        <title>Draft genome sequence of the anoxygenic filamentous phototrophic bacterium Oscillochloris trichoides subsp. DG-6.</title>
        <authorList>
            <person name="Kuznetsov B.B."/>
            <person name="Ivanovsky R.N."/>
            <person name="Keppen O.I."/>
            <person name="Sukhacheva M.V."/>
            <person name="Bumazhkin B.K."/>
            <person name="Patutina E.O."/>
            <person name="Beletsky A.V."/>
            <person name="Mardanov A.V."/>
            <person name="Baslerov R.V."/>
            <person name="Panteleeva A.N."/>
            <person name="Kolganova T.V."/>
            <person name="Ravin N.V."/>
            <person name="Skryabin K.G."/>
        </authorList>
    </citation>
    <scope>NUCLEOTIDE SEQUENCE [LARGE SCALE GENOMIC DNA]</scope>
    <source>
        <strain evidence="2 3">DG-6</strain>
    </source>
</reference>
<evidence type="ECO:0008006" key="4">
    <source>
        <dbReference type="Google" id="ProtNLM"/>
    </source>
</evidence>
<dbReference type="AlphaFoldDB" id="E1IH35"/>
<keyword evidence="3" id="KW-1185">Reference proteome</keyword>
<keyword evidence="1" id="KW-0732">Signal</keyword>
<comment type="caution">
    <text evidence="2">The sequence shown here is derived from an EMBL/GenBank/DDBJ whole genome shotgun (WGS) entry which is preliminary data.</text>
</comment>
<accession>E1IH35</accession>
<evidence type="ECO:0000313" key="2">
    <source>
        <dbReference type="EMBL" id="EFO79510.1"/>
    </source>
</evidence>
<dbReference type="EMBL" id="ADVR01000112">
    <property type="protein sequence ID" value="EFO79510.1"/>
    <property type="molecule type" value="Genomic_DNA"/>
</dbReference>
<protein>
    <recommendedName>
        <fullName evidence="4">DUF11 domain-containing protein</fullName>
    </recommendedName>
</protein>
<evidence type="ECO:0000256" key="1">
    <source>
        <dbReference type="SAM" id="SignalP"/>
    </source>
</evidence>
<evidence type="ECO:0000313" key="3">
    <source>
        <dbReference type="Proteomes" id="UP000054010"/>
    </source>
</evidence>
<dbReference type="Proteomes" id="UP000054010">
    <property type="component" value="Unassembled WGS sequence"/>
</dbReference>
<organism evidence="2 3">
    <name type="scientific">Oscillochloris trichoides DG-6</name>
    <dbReference type="NCBI Taxonomy" id="765420"/>
    <lineage>
        <taxon>Bacteria</taxon>
        <taxon>Bacillati</taxon>
        <taxon>Chloroflexota</taxon>
        <taxon>Chloroflexia</taxon>
        <taxon>Chloroflexales</taxon>
        <taxon>Chloroflexineae</taxon>
        <taxon>Oscillochloridaceae</taxon>
        <taxon>Oscillochloris</taxon>
    </lineage>
</organism>
<dbReference type="HOGENOM" id="CLU_517622_0_0_0"/>
<name>E1IH35_9CHLR</name>
<feature type="signal peptide" evidence="1">
    <location>
        <begin position="1"/>
        <end position="20"/>
    </location>
</feature>
<feature type="chain" id="PRO_5003146900" description="DUF11 domain-containing protein" evidence="1">
    <location>
        <begin position="21"/>
        <end position="526"/>
    </location>
</feature>